<evidence type="ECO:0000256" key="5">
    <source>
        <dbReference type="ARBA" id="ARBA00022692"/>
    </source>
</evidence>
<sequence length="553" mass="61719">MVVTHWGPRMAEETNETASPHETSEWRLGNIPASALTLPIKAHTRGSRLLSGLLAINAFCLGTALICGGAFSDVPVGQDAVLISLTVVMVLTIGWMLFYVSYTARQKHAIHYKDSHAGPVWLRGGLLLFGACSLLLDAFRIVHVSGFKGCELPIQFLFPSIQIVFILTQSYFLWAHSKDCIQVQQDTTRCGLAISLVCNLMLWMSAVADESIHQTGAQGEKQPDNQSWILRGGVDGGCFCSTNVFHIFQTAYYYLYPFNIEYSLLASAMLYVMWRNVGRLIDEHQQHRKLKFQFRGMVLGAVLGVAVDFIGLVIFIVYEMEVTDEGRKTRALTAYYIFNIAALTLMSISSFTGSFIYRFEERSRNSDKNPMRCLDIGLLLCTAMGQFLISYFSVVATVALQPLELLNVLNLLFSLLTIAQHVLQNAFIAEGLCRQPFVQEGHPGARNSISEVFANMNTSHCLPGDVMKHRFQGTISGTHSIHTSICNDHETVSSNLEHTYNIPEEQHPASANRLSCKRRILKEITSFLLLANVIVSLKPSAFHTLQRANEFVF</sequence>
<dbReference type="GO" id="GO:0005886">
    <property type="term" value="C:plasma membrane"/>
    <property type="evidence" value="ECO:0007669"/>
    <property type="project" value="UniProtKB-SubCell"/>
</dbReference>
<comment type="caution">
    <text evidence="13">The sequence shown here is derived from an EMBL/GenBank/DDBJ whole genome shotgun (WGS) entry which is preliminary data.</text>
</comment>
<evidence type="ECO:0000256" key="2">
    <source>
        <dbReference type="ARBA" id="ARBA00006513"/>
    </source>
</evidence>
<evidence type="ECO:0000256" key="1">
    <source>
        <dbReference type="ARBA" id="ARBA00004651"/>
    </source>
</evidence>
<keyword evidence="5 12" id="KW-0812">Transmembrane</keyword>
<keyword evidence="14" id="KW-1185">Reference proteome</keyword>
<evidence type="ECO:0000256" key="12">
    <source>
        <dbReference type="SAM" id="Phobius"/>
    </source>
</evidence>
<comment type="subcellular location">
    <subcellularLocation>
        <location evidence="1">Cell membrane</location>
        <topology evidence="1">Multi-pass membrane protein</topology>
    </subcellularLocation>
</comment>
<dbReference type="InterPro" id="IPR004878">
    <property type="entry name" value="Otopetrin"/>
</dbReference>
<keyword evidence="6" id="KW-0375">Hydrogen ion transport</keyword>
<accession>A0A401Q8T5</accession>
<feature type="transmembrane region" description="Helical" evidence="12">
    <location>
        <begin position="187"/>
        <end position="206"/>
    </location>
</feature>
<gene>
    <name evidence="13" type="ORF">scyTo_0021462</name>
</gene>
<feature type="transmembrane region" description="Helical" evidence="12">
    <location>
        <begin position="253"/>
        <end position="274"/>
    </location>
</feature>
<evidence type="ECO:0000256" key="6">
    <source>
        <dbReference type="ARBA" id="ARBA00022781"/>
    </source>
</evidence>
<feature type="transmembrane region" description="Helical" evidence="12">
    <location>
        <begin position="336"/>
        <end position="357"/>
    </location>
</feature>
<evidence type="ECO:0000256" key="7">
    <source>
        <dbReference type="ARBA" id="ARBA00022989"/>
    </source>
</evidence>
<proteinExistence type="inferred from homology"/>
<keyword evidence="9 12" id="KW-0472">Membrane</keyword>
<dbReference type="PANTHER" id="PTHR21522:SF35">
    <property type="entry name" value="PROTON CHANNEL OTOP2"/>
    <property type="match status" value="1"/>
</dbReference>
<feature type="transmembrane region" description="Helical" evidence="12">
    <location>
        <begin position="378"/>
        <end position="399"/>
    </location>
</feature>
<dbReference type="Pfam" id="PF03189">
    <property type="entry name" value="Otopetrin"/>
    <property type="match status" value="2"/>
</dbReference>
<dbReference type="EMBL" id="BFAA01019101">
    <property type="protein sequence ID" value="GCB81788.1"/>
    <property type="molecule type" value="Genomic_DNA"/>
</dbReference>
<keyword evidence="8" id="KW-0406">Ion transport</keyword>
<feature type="transmembrane region" description="Helical" evidence="12">
    <location>
        <begin position="120"/>
        <end position="142"/>
    </location>
</feature>
<keyword evidence="3" id="KW-0813">Transport</keyword>
<organism evidence="13 14">
    <name type="scientific">Scyliorhinus torazame</name>
    <name type="common">Cloudy catshark</name>
    <name type="synonym">Catulus torazame</name>
    <dbReference type="NCBI Taxonomy" id="75743"/>
    <lineage>
        <taxon>Eukaryota</taxon>
        <taxon>Metazoa</taxon>
        <taxon>Chordata</taxon>
        <taxon>Craniata</taxon>
        <taxon>Vertebrata</taxon>
        <taxon>Chondrichthyes</taxon>
        <taxon>Elasmobranchii</taxon>
        <taxon>Galeomorphii</taxon>
        <taxon>Galeoidea</taxon>
        <taxon>Carcharhiniformes</taxon>
        <taxon>Scyliorhinidae</taxon>
        <taxon>Scyliorhinus</taxon>
    </lineage>
</organism>
<reference evidence="13 14" key="1">
    <citation type="journal article" date="2018" name="Nat. Ecol. Evol.">
        <title>Shark genomes provide insights into elasmobranch evolution and the origin of vertebrates.</title>
        <authorList>
            <person name="Hara Y"/>
            <person name="Yamaguchi K"/>
            <person name="Onimaru K"/>
            <person name="Kadota M"/>
            <person name="Koyanagi M"/>
            <person name="Keeley SD"/>
            <person name="Tatsumi K"/>
            <person name="Tanaka K"/>
            <person name="Motone F"/>
            <person name="Kageyama Y"/>
            <person name="Nozu R"/>
            <person name="Adachi N"/>
            <person name="Nishimura O"/>
            <person name="Nakagawa R"/>
            <person name="Tanegashima C"/>
            <person name="Kiyatake I"/>
            <person name="Matsumoto R"/>
            <person name="Murakumo K"/>
            <person name="Nishida K"/>
            <person name="Terakita A"/>
            <person name="Kuratani S"/>
            <person name="Sato K"/>
            <person name="Hyodo S Kuraku.S."/>
        </authorList>
    </citation>
    <scope>NUCLEOTIDE SEQUENCE [LARGE SCALE GENOMIC DNA]</scope>
</reference>
<keyword evidence="4" id="KW-1003">Cell membrane</keyword>
<feature type="transmembrane region" description="Helical" evidence="12">
    <location>
        <begin position="154"/>
        <end position="175"/>
    </location>
</feature>
<evidence type="ECO:0000256" key="9">
    <source>
        <dbReference type="ARBA" id="ARBA00023136"/>
    </source>
</evidence>
<evidence type="ECO:0000313" key="13">
    <source>
        <dbReference type="EMBL" id="GCB81788.1"/>
    </source>
</evidence>
<dbReference type="OrthoDB" id="6429739at2759"/>
<dbReference type="AlphaFoldDB" id="A0A401Q8T5"/>
<feature type="transmembrane region" description="Helical" evidence="12">
    <location>
        <begin position="294"/>
        <end position="316"/>
    </location>
</feature>
<evidence type="ECO:0000313" key="14">
    <source>
        <dbReference type="Proteomes" id="UP000288216"/>
    </source>
</evidence>
<keyword evidence="10" id="KW-0407">Ion channel</keyword>
<feature type="region of interest" description="Disordered" evidence="11">
    <location>
        <begin position="1"/>
        <end position="23"/>
    </location>
</feature>
<keyword evidence="7 12" id="KW-1133">Transmembrane helix</keyword>
<name>A0A401Q8T5_SCYTO</name>
<comment type="similarity">
    <text evidence="2">Belongs to the otopetrin family.</text>
</comment>
<dbReference type="Proteomes" id="UP000288216">
    <property type="component" value="Unassembled WGS sequence"/>
</dbReference>
<feature type="transmembrane region" description="Helical" evidence="12">
    <location>
        <begin position="80"/>
        <end position="100"/>
    </location>
</feature>
<dbReference type="PANTHER" id="PTHR21522">
    <property type="entry name" value="PROTON CHANNEL OTOP"/>
    <property type="match status" value="1"/>
</dbReference>
<dbReference type="OMA" id="HEVEEPI"/>
<evidence type="ECO:0000256" key="3">
    <source>
        <dbReference type="ARBA" id="ARBA00022448"/>
    </source>
</evidence>
<dbReference type="STRING" id="75743.A0A401Q8T5"/>
<evidence type="ECO:0000256" key="8">
    <source>
        <dbReference type="ARBA" id="ARBA00023065"/>
    </source>
</evidence>
<evidence type="ECO:0000256" key="4">
    <source>
        <dbReference type="ARBA" id="ARBA00022475"/>
    </source>
</evidence>
<feature type="transmembrane region" description="Helical" evidence="12">
    <location>
        <begin position="49"/>
        <end position="74"/>
    </location>
</feature>
<evidence type="ECO:0008006" key="15">
    <source>
        <dbReference type="Google" id="ProtNLM"/>
    </source>
</evidence>
<protein>
    <recommendedName>
        <fullName evidence="15">Otopetrin-2</fullName>
    </recommendedName>
</protein>
<dbReference type="GO" id="GO:0015252">
    <property type="term" value="F:proton channel activity"/>
    <property type="evidence" value="ECO:0007669"/>
    <property type="project" value="InterPro"/>
</dbReference>
<evidence type="ECO:0000256" key="11">
    <source>
        <dbReference type="SAM" id="MobiDB-lite"/>
    </source>
</evidence>
<evidence type="ECO:0000256" key="10">
    <source>
        <dbReference type="ARBA" id="ARBA00023303"/>
    </source>
</evidence>